<organism evidence="1 2">
    <name type="scientific">Teladorsagia circumcincta</name>
    <name type="common">Brown stomach worm</name>
    <name type="synonym">Ostertagia circumcincta</name>
    <dbReference type="NCBI Taxonomy" id="45464"/>
    <lineage>
        <taxon>Eukaryota</taxon>
        <taxon>Metazoa</taxon>
        <taxon>Ecdysozoa</taxon>
        <taxon>Nematoda</taxon>
        <taxon>Chromadorea</taxon>
        <taxon>Rhabditida</taxon>
        <taxon>Rhabditina</taxon>
        <taxon>Rhabditomorpha</taxon>
        <taxon>Strongyloidea</taxon>
        <taxon>Trichostrongylidae</taxon>
        <taxon>Teladorsagia</taxon>
    </lineage>
</organism>
<evidence type="ECO:0000313" key="2">
    <source>
        <dbReference type="Proteomes" id="UP000230423"/>
    </source>
</evidence>
<evidence type="ECO:0000313" key="1">
    <source>
        <dbReference type="EMBL" id="PIO67022.1"/>
    </source>
</evidence>
<accession>A0A2G9UB98</accession>
<protein>
    <submittedName>
        <fullName evidence="1">Uncharacterized protein</fullName>
    </submittedName>
</protein>
<reference evidence="1 2" key="1">
    <citation type="submission" date="2015-09" db="EMBL/GenBank/DDBJ databases">
        <title>Draft genome of the parasitic nematode Teladorsagia circumcincta isolate WARC Sus (inbred).</title>
        <authorList>
            <person name="Mitreva M."/>
        </authorList>
    </citation>
    <scope>NUCLEOTIDE SEQUENCE [LARGE SCALE GENOMIC DNA]</scope>
    <source>
        <strain evidence="1 2">S</strain>
    </source>
</reference>
<sequence length="112" mass="13215">MNFLFSFDFSESDTEVTAIGQNEQVSDMFPASRSRKNKERRAERKMRRFLDLENSVVNSKSAGARKQRQSENGSSFLYVIYYFSVFNSYSTFYEDCLFLLIFRRTIFLSGFN</sequence>
<dbReference type="AlphaFoldDB" id="A0A2G9UB98"/>
<keyword evidence="2" id="KW-1185">Reference proteome</keyword>
<dbReference type="EMBL" id="KZ347869">
    <property type="protein sequence ID" value="PIO67022.1"/>
    <property type="molecule type" value="Genomic_DNA"/>
</dbReference>
<gene>
    <name evidence="1" type="ORF">TELCIR_11243</name>
</gene>
<name>A0A2G9UB98_TELCI</name>
<dbReference type="Proteomes" id="UP000230423">
    <property type="component" value="Unassembled WGS sequence"/>
</dbReference>
<proteinExistence type="predicted"/>